<dbReference type="RefSeq" id="WP_133735400.1">
    <property type="nucleotide sequence ID" value="NZ_SOAX01000002.1"/>
</dbReference>
<gene>
    <name evidence="2" type="ORF">DES49_1139</name>
</gene>
<dbReference type="Proteomes" id="UP000295830">
    <property type="component" value="Unassembled WGS sequence"/>
</dbReference>
<dbReference type="Gene3D" id="3.40.190.170">
    <property type="entry name" value="Bacterial extracellular solute-binding protein, family 7"/>
    <property type="match status" value="1"/>
</dbReference>
<evidence type="ECO:0000313" key="2">
    <source>
        <dbReference type="EMBL" id="TDT43325.1"/>
    </source>
</evidence>
<keyword evidence="1" id="KW-0732">Signal</keyword>
<comment type="caution">
    <text evidence="2">The sequence shown here is derived from an EMBL/GenBank/DDBJ whole genome shotgun (WGS) entry which is preliminary data.</text>
</comment>
<evidence type="ECO:0000256" key="1">
    <source>
        <dbReference type="SAM" id="SignalP"/>
    </source>
</evidence>
<feature type="chain" id="PRO_5020431545" description="TRAP-type C4-dicarboxylate transport system substrate-binding protein" evidence="1">
    <location>
        <begin position="21"/>
        <end position="342"/>
    </location>
</feature>
<dbReference type="AlphaFoldDB" id="A0A4R7JYN7"/>
<dbReference type="Pfam" id="PF19582">
    <property type="entry name" value="AdeT1_2"/>
    <property type="match status" value="1"/>
</dbReference>
<keyword evidence="3" id="KW-1185">Reference proteome</keyword>
<evidence type="ECO:0000313" key="3">
    <source>
        <dbReference type="Proteomes" id="UP000295830"/>
    </source>
</evidence>
<reference evidence="2 3" key="1">
    <citation type="submission" date="2019-03" db="EMBL/GenBank/DDBJ databases">
        <title>Genomic Encyclopedia of Type Strains, Phase IV (KMG-IV): sequencing the most valuable type-strain genomes for metagenomic binning, comparative biology and taxonomic classification.</title>
        <authorList>
            <person name="Goeker M."/>
        </authorList>
    </citation>
    <scope>NUCLEOTIDE SEQUENCE [LARGE SCALE GENOMIC DNA]</scope>
    <source>
        <strain evidence="2 3">DSM 15505</strain>
    </source>
</reference>
<organism evidence="2 3">
    <name type="scientific">Halospina denitrificans</name>
    <dbReference type="NCBI Taxonomy" id="332522"/>
    <lineage>
        <taxon>Bacteria</taxon>
        <taxon>Pseudomonadati</taxon>
        <taxon>Pseudomonadota</taxon>
        <taxon>Gammaproteobacteria</taxon>
        <taxon>Halospina</taxon>
    </lineage>
</organism>
<dbReference type="EMBL" id="SOAX01000002">
    <property type="protein sequence ID" value="TDT43325.1"/>
    <property type="molecule type" value="Genomic_DNA"/>
</dbReference>
<dbReference type="InterPro" id="IPR045758">
    <property type="entry name" value="AdeT1/2"/>
</dbReference>
<evidence type="ECO:0008006" key="4">
    <source>
        <dbReference type="Google" id="ProtNLM"/>
    </source>
</evidence>
<name>A0A4R7JYN7_9GAMM</name>
<dbReference type="InterPro" id="IPR038404">
    <property type="entry name" value="TRAP_DctP_sf"/>
</dbReference>
<sequence>MRFRSLSASLLLAMAPLAQAQDDAIDMCVFDLIGSSGDQFALVEDYALDMRDKGVEYNLEPYTDEGVAMSDFAAGKCDALAATDLRIRRYNEFTGTLSAVGAIPSYDALETALTAIAQPKASDYMEEGNYEVAGIFPLGAAYLFVTDRDINTVEKLAGKRIATLDHHPDAVHMVNYVNASVEPSEITDFGGKFNNRSVDAAYAPGWAYEALELYRGIGDEGGIVDYPLGQLTLQVIVRDDVLSDKKAQQSRNVALDHFDSALSVIQEYEEDIPDQAWVDIPDSDIEDYQEMFRQNRIELRDGEDEDGDKVKQVYHGEMLTLLRKVRCKLNPDASECTASDRE</sequence>
<protein>
    <recommendedName>
        <fullName evidence="4">TRAP-type C4-dicarboxylate transport system substrate-binding protein</fullName>
    </recommendedName>
</protein>
<dbReference type="OrthoDB" id="9771186at2"/>
<dbReference type="SUPFAM" id="SSF53850">
    <property type="entry name" value="Periplasmic binding protein-like II"/>
    <property type="match status" value="1"/>
</dbReference>
<feature type="signal peptide" evidence="1">
    <location>
        <begin position="1"/>
        <end position="20"/>
    </location>
</feature>
<accession>A0A4R7JYN7</accession>
<proteinExistence type="predicted"/>